<evidence type="ECO:0000256" key="2">
    <source>
        <dbReference type="ARBA" id="ARBA00002681"/>
    </source>
</evidence>
<dbReference type="PANTHER" id="PTHR11054">
    <property type="entry name" value="6-PHOSPHOGLUCONOLACTONASE"/>
    <property type="match status" value="1"/>
</dbReference>
<dbReference type="UniPathway" id="UPA00115">
    <property type="reaction ID" value="UER00409"/>
</dbReference>
<dbReference type="OrthoDB" id="9810967at2"/>
<dbReference type="InterPro" id="IPR039104">
    <property type="entry name" value="6PGL"/>
</dbReference>
<comment type="function">
    <text evidence="2 7">Hydrolysis of 6-phosphogluconolactone to 6-phosphogluconate.</text>
</comment>
<name>A0A0G3I591_LIBAF</name>
<evidence type="ECO:0000256" key="6">
    <source>
        <dbReference type="ARBA" id="ARBA00020337"/>
    </source>
</evidence>
<feature type="domain" description="Glucosamine/galactosamine-6-phosphate isomerase" evidence="8">
    <location>
        <begin position="11"/>
        <end position="223"/>
    </location>
</feature>
<evidence type="ECO:0000313" key="10">
    <source>
        <dbReference type="Proteomes" id="UP000035503"/>
    </source>
</evidence>
<dbReference type="STRING" id="1277257.G293_03820"/>
<dbReference type="GO" id="GO:0006098">
    <property type="term" value="P:pentose-phosphate shunt"/>
    <property type="evidence" value="ECO:0007669"/>
    <property type="project" value="UniProtKB-UniPathway"/>
</dbReference>
<dbReference type="Pfam" id="PF01182">
    <property type="entry name" value="Glucosamine_iso"/>
    <property type="match status" value="1"/>
</dbReference>
<dbReference type="SUPFAM" id="SSF100950">
    <property type="entry name" value="NagB/RpiA/CoA transferase-like"/>
    <property type="match status" value="1"/>
</dbReference>
<evidence type="ECO:0000256" key="1">
    <source>
        <dbReference type="ARBA" id="ARBA00000832"/>
    </source>
</evidence>
<comment type="catalytic activity">
    <reaction evidence="1 7">
        <text>6-phospho-D-glucono-1,5-lactone + H2O = 6-phospho-D-gluconate + H(+)</text>
        <dbReference type="Rhea" id="RHEA:12556"/>
        <dbReference type="ChEBI" id="CHEBI:15377"/>
        <dbReference type="ChEBI" id="CHEBI:15378"/>
        <dbReference type="ChEBI" id="CHEBI:57955"/>
        <dbReference type="ChEBI" id="CHEBI:58759"/>
        <dbReference type="EC" id="3.1.1.31"/>
    </reaction>
</comment>
<protein>
    <recommendedName>
        <fullName evidence="6 7">6-phosphogluconolactonase</fullName>
        <shortName evidence="7">6PGL</shortName>
        <ecNumber evidence="5 7">3.1.1.31</ecNumber>
    </recommendedName>
</protein>
<evidence type="ECO:0000313" key="9">
    <source>
        <dbReference type="EMBL" id="AKK20390.1"/>
    </source>
</evidence>
<evidence type="ECO:0000256" key="5">
    <source>
        <dbReference type="ARBA" id="ARBA00013198"/>
    </source>
</evidence>
<evidence type="ECO:0000256" key="7">
    <source>
        <dbReference type="RuleBase" id="RU365095"/>
    </source>
</evidence>
<evidence type="ECO:0000256" key="3">
    <source>
        <dbReference type="ARBA" id="ARBA00004961"/>
    </source>
</evidence>
<evidence type="ECO:0000256" key="4">
    <source>
        <dbReference type="ARBA" id="ARBA00010662"/>
    </source>
</evidence>
<reference evidence="9 10" key="1">
    <citation type="journal article" date="2015" name="Genome Announc.">
        <title>Complete Genome Sequence of 'Candidatus Liberibacter africanus,' a Bacterium Associated with Citrus Huanglongbing.</title>
        <authorList>
            <person name="Lin H."/>
            <person name="Pietersen G."/>
            <person name="Han C."/>
            <person name="Read D.A."/>
            <person name="Lou B."/>
            <person name="Gupta G."/>
            <person name="Civerolo E.L."/>
        </authorList>
    </citation>
    <scope>NUCLEOTIDE SEQUENCE [LARGE SCALE GENOMIC DNA]</scope>
    <source>
        <strain evidence="9 10">PTSAPSY</strain>
    </source>
</reference>
<dbReference type="GO" id="GO:0005975">
    <property type="term" value="P:carbohydrate metabolic process"/>
    <property type="evidence" value="ECO:0007669"/>
    <property type="project" value="UniProtKB-UniRule"/>
</dbReference>
<dbReference type="InterPro" id="IPR005900">
    <property type="entry name" value="6-phosphogluconolactonase_DevB"/>
</dbReference>
<dbReference type="EMBL" id="CP004021">
    <property type="protein sequence ID" value="AKK20390.1"/>
    <property type="molecule type" value="Genomic_DNA"/>
</dbReference>
<dbReference type="InterPro" id="IPR006148">
    <property type="entry name" value="Glc/Gal-6P_isomerase"/>
</dbReference>
<dbReference type="RefSeq" id="WP_047264382.1">
    <property type="nucleotide sequence ID" value="NZ_CP004021.1"/>
</dbReference>
<dbReference type="PATRIC" id="fig|1277257.4.peg.820"/>
<keyword evidence="10" id="KW-1185">Reference proteome</keyword>
<comment type="similarity">
    <text evidence="4 7">Belongs to the glucosamine/galactosamine-6-phosphate isomerase family. 6-phosphogluconolactonase subfamily.</text>
</comment>
<dbReference type="KEGG" id="lau:G293_03820"/>
<dbReference type="AlphaFoldDB" id="A0A0G3I591"/>
<dbReference type="GO" id="GO:0017057">
    <property type="term" value="F:6-phosphogluconolactonase activity"/>
    <property type="evidence" value="ECO:0007669"/>
    <property type="project" value="UniProtKB-UniRule"/>
</dbReference>
<dbReference type="CDD" id="cd01400">
    <property type="entry name" value="6PGL"/>
    <property type="match status" value="1"/>
</dbReference>
<proteinExistence type="inferred from homology"/>
<accession>A0A0G3I591</accession>
<dbReference type="Proteomes" id="UP000035503">
    <property type="component" value="Chromosome"/>
</dbReference>
<dbReference type="InterPro" id="IPR037171">
    <property type="entry name" value="NagB/RpiA_transferase-like"/>
</dbReference>
<dbReference type="Gene3D" id="3.40.50.1360">
    <property type="match status" value="1"/>
</dbReference>
<keyword evidence="7" id="KW-0378">Hydrolase</keyword>
<comment type="pathway">
    <text evidence="3 7">Carbohydrate degradation; pentose phosphate pathway; D-ribulose 5-phosphate from D-glucose 6-phosphate (oxidative stage): step 2/3.</text>
</comment>
<dbReference type="EC" id="3.1.1.31" evidence="5 7"/>
<evidence type="ECO:0000259" key="8">
    <source>
        <dbReference type="Pfam" id="PF01182"/>
    </source>
</evidence>
<dbReference type="NCBIfam" id="TIGR01198">
    <property type="entry name" value="pgl"/>
    <property type="match status" value="1"/>
</dbReference>
<gene>
    <name evidence="7" type="primary">pgl</name>
    <name evidence="9" type="ORF">G293_03820</name>
</gene>
<organism evidence="9 10">
    <name type="scientific">Candidatus Liberibacter africanus PTSAPSY</name>
    <dbReference type="NCBI Taxonomy" id="1277257"/>
    <lineage>
        <taxon>Bacteria</taxon>
        <taxon>Pseudomonadati</taxon>
        <taxon>Pseudomonadota</taxon>
        <taxon>Alphaproteobacteria</taxon>
        <taxon>Hyphomicrobiales</taxon>
        <taxon>Rhizobiaceae</taxon>
        <taxon>Liberibacter</taxon>
    </lineage>
</organism>
<dbReference type="PANTHER" id="PTHR11054:SF0">
    <property type="entry name" value="6-PHOSPHOGLUCONOLACTONASE"/>
    <property type="match status" value="1"/>
</dbReference>
<sequence>MQQYKLHVAKNKKQLAQELAKKIAKQLSIGITKRGSASLALSGGSTPRMFLEELSMINIDWNKVTVTLVDERFVPLESSYSNQSFVSQFFLKNKAQKSSFIALYYPQKTIEESVRIANEQIHQSISFPFDAVVLGMGIDGHTASFFPKGDILPIALDINMPRSVIAIENQSDINKRMSLNFSALHDARFLALHIEGIQKKYILEQAISGYDILEMPIRAFLRNAQSNIAIYWTSQS</sequence>